<feature type="domain" description="O-GlcNAc transferase C-terminal" evidence="6">
    <location>
        <begin position="495"/>
        <end position="679"/>
    </location>
</feature>
<evidence type="ECO:0000256" key="3">
    <source>
        <dbReference type="ARBA" id="ARBA00022679"/>
    </source>
</evidence>
<dbReference type="Gene3D" id="3.40.50.2000">
    <property type="entry name" value="Glycogen Phosphorylase B"/>
    <property type="match status" value="1"/>
</dbReference>
<reference evidence="7" key="1">
    <citation type="submission" date="2023-01" db="EMBL/GenBank/DDBJ databases">
        <title>Metagenome sequencing of chrysophaentin producing Chrysophaeum taylorii.</title>
        <authorList>
            <person name="Davison J."/>
            <person name="Bewley C."/>
        </authorList>
    </citation>
    <scope>NUCLEOTIDE SEQUENCE</scope>
    <source>
        <strain evidence="7">NIES-1699</strain>
    </source>
</reference>
<dbReference type="Pfam" id="PF13844">
    <property type="entry name" value="Glyco_transf_41"/>
    <property type="match status" value="1"/>
</dbReference>
<dbReference type="AlphaFoldDB" id="A0AAD7UHI0"/>
<name>A0AAD7UHI0_9STRA</name>
<dbReference type="EMBL" id="JAQMWT010000249">
    <property type="protein sequence ID" value="KAJ8606758.1"/>
    <property type="molecule type" value="Genomic_DNA"/>
</dbReference>
<evidence type="ECO:0000256" key="1">
    <source>
        <dbReference type="ARBA" id="ARBA00004922"/>
    </source>
</evidence>
<dbReference type="Proteomes" id="UP001230188">
    <property type="component" value="Unassembled WGS sequence"/>
</dbReference>
<organism evidence="7 8">
    <name type="scientific">Chrysophaeum taylorii</name>
    <dbReference type="NCBI Taxonomy" id="2483200"/>
    <lineage>
        <taxon>Eukaryota</taxon>
        <taxon>Sar</taxon>
        <taxon>Stramenopiles</taxon>
        <taxon>Ochrophyta</taxon>
        <taxon>Pelagophyceae</taxon>
        <taxon>Pelagomonadales</taxon>
        <taxon>Pelagomonadaceae</taxon>
        <taxon>Chrysophaeum</taxon>
    </lineage>
</organism>
<keyword evidence="4" id="KW-0677">Repeat</keyword>
<comment type="caution">
    <text evidence="7">The sequence shown here is derived from an EMBL/GenBank/DDBJ whole genome shotgun (WGS) entry which is preliminary data.</text>
</comment>
<protein>
    <recommendedName>
        <fullName evidence="6">O-GlcNAc transferase C-terminal domain-containing protein</fullName>
    </recommendedName>
</protein>
<keyword evidence="2" id="KW-0328">Glycosyltransferase</keyword>
<keyword evidence="3" id="KW-0808">Transferase</keyword>
<evidence type="ECO:0000256" key="2">
    <source>
        <dbReference type="ARBA" id="ARBA00022676"/>
    </source>
</evidence>
<evidence type="ECO:0000256" key="4">
    <source>
        <dbReference type="ARBA" id="ARBA00022737"/>
    </source>
</evidence>
<evidence type="ECO:0000313" key="8">
    <source>
        <dbReference type="Proteomes" id="UP001230188"/>
    </source>
</evidence>
<dbReference type="Gene3D" id="3.40.50.11380">
    <property type="match status" value="1"/>
</dbReference>
<dbReference type="InterPro" id="IPR029489">
    <property type="entry name" value="OGT/SEC/SPY_C"/>
</dbReference>
<gene>
    <name evidence="7" type="ORF">CTAYLR_009570</name>
</gene>
<dbReference type="PANTHER" id="PTHR44835:SF1">
    <property type="entry name" value="PROTEIN O-GLCNAC TRANSFERASE"/>
    <property type="match status" value="1"/>
</dbReference>
<evidence type="ECO:0000259" key="6">
    <source>
        <dbReference type="Pfam" id="PF13844"/>
    </source>
</evidence>
<dbReference type="PANTHER" id="PTHR44835">
    <property type="entry name" value="UDP-N-ACETYLGLUCOSAMINE--PEPTIDE N-ACETYLGLUCOSAMINYLTRANSFERASE SPINDLY-RELATED"/>
    <property type="match status" value="1"/>
</dbReference>
<evidence type="ECO:0000313" key="7">
    <source>
        <dbReference type="EMBL" id="KAJ8606758.1"/>
    </source>
</evidence>
<keyword evidence="5" id="KW-0802">TPR repeat</keyword>
<keyword evidence="8" id="KW-1185">Reference proteome</keyword>
<evidence type="ECO:0000256" key="5">
    <source>
        <dbReference type="ARBA" id="ARBA00022803"/>
    </source>
</evidence>
<accession>A0AAD7UHI0</accession>
<comment type="pathway">
    <text evidence="1">Protein modification; protein glycosylation.</text>
</comment>
<dbReference type="GO" id="GO:0016757">
    <property type="term" value="F:glycosyltransferase activity"/>
    <property type="evidence" value="ECO:0007669"/>
    <property type="project" value="UniProtKB-KW"/>
</dbReference>
<dbReference type="InterPro" id="IPR051939">
    <property type="entry name" value="Glycosyltr_41/O-GlcNAc_trsf"/>
</dbReference>
<proteinExistence type="predicted"/>
<sequence>MLTTMMTIAAASGQESISRRRRTCVLTRREGVDKEFCFDFVTEEAELAAAAWGCGEIEARGLAARGLEAVRLAGDAAEAEGRRRFEEYARSEEAFETACDAPCRSKVARERLEIQALLAGELPEPEARCHNISGRIRAACPLSRAYGKVDQPGSASDWFALGKAWAESEDYGHAMAALLRARSLGATDQNGVDLHLASIWSAWGDVDVAVGVYGRVVARATVSGDRGLAVAARISALVAALPPLAPPDLAPLRARFRSDLAALAFGPTAFFRSSEKLDATFLARHVGRTLFHLAHHCLDDVEDVRLFGLVWRRVSNVVDHPPRSSSEKKEELRVGFASAHLRDHSIGKMLAELLALLAAEAYVVVFHVGGGGDEEEDFVRSFINSRVDVAREVPRADVGAAQRAIASEGLDVLVFPDVGMEPWSYLLSFGRLARVQCAWWGHPVTTGLETVDFYLSLDTEPDEAKDHYAEQVVRMDFVNTAPFVPVLDLEERLGDALVPRREVFGVDDAVVVYLVLGRLFKLHPAFDDIILDLLEQHETSVVAFVAEPQRPLTAAFWRRLEARFVSLEFQQQQQQQQQLGDRVRVVDYWHYVQALARADVVLDTYPYGGCLTALDALSNSKPFVTLPGPLERGRFAMSIYRQMNLTDFVAATPADFVRIAANLGKNPEARRSAAVRIQRAYPRAHRLAEVAAEWTALFQRLRRAAAYSTPSQN</sequence>